<feature type="signal peptide" evidence="1">
    <location>
        <begin position="1"/>
        <end position="21"/>
    </location>
</feature>
<dbReference type="PROSITE" id="PS51257">
    <property type="entry name" value="PROKAR_LIPOPROTEIN"/>
    <property type="match status" value="1"/>
</dbReference>
<keyword evidence="1" id="KW-0732">Signal</keyword>
<evidence type="ECO:0000256" key="1">
    <source>
        <dbReference type="SAM" id="SignalP"/>
    </source>
</evidence>
<name>A0A6A6NN22_9PEZI</name>
<keyword evidence="3" id="KW-1185">Reference proteome</keyword>
<evidence type="ECO:0000313" key="2">
    <source>
        <dbReference type="EMBL" id="KAF2453150.1"/>
    </source>
</evidence>
<accession>A0A6A6NN22</accession>
<evidence type="ECO:0000313" key="3">
    <source>
        <dbReference type="Proteomes" id="UP000799766"/>
    </source>
</evidence>
<sequence length="113" mass="12447">MSKKRTSLLMWAIIELDVSRCLHDVIAAVAAAAGCYCPSRCPFLSRPRRLTRLAVRDPRLQGILESVWTPALGPYLPARHWPSGPPRLAFPDQIAGGVKEALDGGLMWGGRRK</sequence>
<organism evidence="2 3">
    <name type="scientific">Lineolata rhizophorae</name>
    <dbReference type="NCBI Taxonomy" id="578093"/>
    <lineage>
        <taxon>Eukaryota</taxon>
        <taxon>Fungi</taxon>
        <taxon>Dikarya</taxon>
        <taxon>Ascomycota</taxon>
        <taxon>Pezizomycotina</taxon>
        <taxon>Dothideomycetes</taxon>
        <taxon>Dothideomycetes incertae sedis</taxon>
        <taxon>Lineolatales</taxon>
        <taxon>Lineolataceae</taxon>
        <taxon>Lineolata</taxon>
    </lineage>
</organism>
<dbReference type="AlphaFoldDB" id="A0A6A6NN22"/>
<gene>
    <name evidence="2" type="ORF">BDY21DRAFT_356675</name>
</gene>
<proteinExistence type="predicted"/>
<feature type="chain" id="PRO_5025688088" evidence="1">
    <location>
        <begin position="22"/>
        <end position="113"/>
    </location>
</feature>
<reference evidence="2" key="1">
    <citation type="journal article" date="2020" name="Stud. Mycol.">
        <title>101 Dothideomycetes genomes: a test case for predicting lifestyles and emergence of pathogens.</title>
        <authorList>
            <person name="Haridas S."/>
            <person name="Albert R."/>
            <person name="Binder M."/>
            <person name="Bloem J."/>
            <person name="Labutti K."/>
            <person name="Salamov A."/>
            <person name="Andreopoulos B."/>
            <person name="Baker S."/>
            <person name="Barry K."/>
            <person name="Bills G."/>
            <person name="Bluhm B."/>
            <person name="Cannon C."/>
            <person name="Castanera R."/>
            <person name="Culley D."/>
            <person name="Daum C."/>
            <person name="Ezra D."/>
            <person name="Gonzalez J."/>
            <person name="Henrissat B."/>
            <person name="Kuo A."/>
            <person name="Liang C."/>
            <person name="Lipzen A."/>
            <person name="Lutzoni F."/>
            <person name="Magnuson J."/>
            <person name="Mondo S."/>
            <person name="Nolan M."/>
            <person name="Ohm R."/>
            <person name="Pangilinan J."/>
            <person name="Park H.-J."/>
            <person name="Ramirez L."/>
            <person name="Alfaro M."/>
            <person name="Sun H."/>
            <person name="Tritt A."/>
            <person name="Yoshinaga Y."/>
            <person name="Zwiers L.-H."/>
            <person name="Turgeon B."/>
            <person name="Goodwin S."/>
            <person name="Spatafora J."/>
            <person name="Crous P."/>
            <person name="Grigoriev I."/>
        </authorList>
    </citation>
    <scope>NUCLEOTIDE SEQUENCE</scope>
    <source>
        <strain evidence="2">ATCC 16933</strain>
    </source>
</reference>
<protein>
    <submittedName>
        <fullName evidence="2">Uncharacterized protein</fullName>
    </submittedName>
</protein>
<dbReference type="Proteomes" id="UP000799766">
    <property type="component" value="Unassembled WGS sequence"/>
</dbReference>
<dbReference type="EMBL" id="MU001699">
    <property type="protein sequence ID" value="KAF2453150.1"/>
    <property type="molecule type" value="Genomic_DNA"/>
</dbReference>